<dbReference type="PATRIC" id="fig|1300344.3.peg.3028"/>
<dbReference type="NCBIfam" id="TIGR03624">
    <property type="entry name" value="putative hydrolase"/>
    <property type="match status" value="1"/>
</dbReference>
<proteinExistence type="predicted"/>
<gene>
    <name evidence="1" type="ORF">I598_3009</name>
</gene>
<accession>A0A161I3D7</accession>
<evidence type="ECO:0000313" key="2">
    <source>
        <dbReference type="Proteomes" id="UP000076794"/>
    </source>
</evidence>
<dbReference type="KEGG" id="ido:I598_3009"/>
<dbReference type="InterPro" id="IPR042271">
    <property type="entry name" value="Zinicin_2_N"/>
</dbReference>
<sequence length="354" mass="37929">MTSSSPTVDWPTAAQIARRVARPGPVASRAELDDLVGGLRTAADDAVEHVLRVTRMQPADVDLGDVRVVDRATWALANTRSMARLTDPVLAGLGGDAPLPESSAARLAGAAEVGGLLALLSSKVLGQFDPYGPGRPVLLLVAPNVLVAERAMGLDGRDFRLWVCLHEQTHALQFATAPWLADHLAGRLTDLLGDLTSTSLGLARAPLREKVATVGRAVVDAVRGELTTPLDLVVGAEQKRRLAEITAVMALLEGHADVMMDAVGRRVVPSVRTIRARFERRRDGEGAPRADVVLRRLLGMDAKLAQYRDGAAFVREVRRTVGVDGLNAVWAAPENLPGEREIADARAWVRRVHG</sequence>
<dbReference type="PANTHER" id="PTHR39420">
    <property type="match status" value="1"/>
</dbReference>
<dbReference type="SUPFAM" id="SSF55486">
    <property type="entry name" value="Metalloproteases ('zincins'), catalytic domain"/>
    <property type="match status" value="1"/>
</dbReference>
<dbReference type="Proteomes" id="UP000076794">
    <property type="component" value="Chromosome"/>
</dbReference>
<dbReference type="RefSeq" id="WP_068203771.1">
    <property type="nucleotide sequence ID" value="NZ_CP014209.1"/>
</dbReference>
<name>A0A161I3D7_9MICO</name>
<dbReference type="InterPro" id="IPR018766">
    <property type="entry name" value="Zinicin_2"/>
</dbReference>
<evidence type="ECO:0000313" key="1">
    <source>
        <dbReference type="EMBL" id="ANC32525.1"/>
    </source>
</evidence>
<dbReference type="Pfam" id="PF10103">
    <property type="entry name" value="Zincin_2"/>
    <property type="match status" value="1"/>
</dbReference>
<dbReference type="STRING" id="1300344.I598_3009"/>
<reference evidence="1 2" key="1">
    <citation type="submission" date="2016-01" db="EMBL/GenBank/DDBJ databases">
        <title>Complete genome sequence of a soil Actinobacterium, Isoptericola dokdonensis DS-3.</title>
        <authorList>
            <person name="Kwon S.-K."/>
            <person name="Kim J.F."/>
        </authorList>
    </citation>
    <scope>NUCLEOTIDE SEQUENCE [LARGE SCALE GENOMIC DNA]</scope>
    <source>
        <strain evidence="1 2">DS-3</strain>
    </source>
</reference>
<dbReference type="EMBL" id="CP014209">
    <property type="protein sequence ID" value="ANC32525.1"/>
    <property type="molecule type" value="Genomic_DNA"/>
</dbReference>
<keyword evidence="2" id="KW-1185">Reference proteome</keyword>
<evidence type="ECO:0008006" key="3">
    <source>
        <dbReference type="Google" id="ProtNLM"/>
    </source>
</evidence>
<dbReference type="Gene3D" id="1.20.150.30">
    <property type="entry name" value="Zincin-like metallopeptidase, N-terminal domain"/>
    <property type="match status" value="1"/>
</dbReference>
<dbReference type="InterPro" id="IPR022454">
    <property type="entry name" value="CHP03883_F420-assoc"/>
</dbReference>
<dbReference type="NCBIfam" id="TIGR03883">
    <property type="entry name" value="DUF2342_F420"/>
    <property type="match status" value="1"/>
</dbReference>
<dbReference type="OrthoDB" id="142939at2"/>
<protein>
    <recommendedName>
        <fullName evidence="3">Coenzyme F420 biosynthesis-associated protein</fullName>
    </recommendedName>
</protein>
<organism evidence="1 2">
    <name type="scientific">Isoptericola dokdonensis DS-3</name>
    <dbReference type="NCBI Taxonomy" id="1300344"/>
    <lineage>
        <taxon>Bacteria</taxon>
        <taxon>Bacillati</taxon>
        <taxon>Actinomycetota</taxon>
        <taxon>Actinomycetes</taxon>
        <taxon>Micrococcales</taxon>
        <taxon>Promicromonosporaceae</taxon>
        <taxon>Isoptericola</taxon>
    </lineage>
</organism>
<dbReference type="PANTHER" id="PTHR39420:SF1">
    <property type="entry name" value="HYDROLASE"/>
    <property type="match status" value="1"/>
</dbReference>
<dbReference type="AlphaFoldDB" id="A0A161I3D7"/>